<comment type="caution">
    <text evidence="3">The sequence shown here is derived from an EMBL/GenBank/DDBJ whole genome shotgun (WGS) entry which is preliminary data.</text>
</comment>
<dbReference type="InterPro" id="IPR022226">
    <property type="entry name" value="DUF3752"/>
</dbReference>
<protein>
    <recommendedName>
        <fullName evidence="2">DUF3752 domain-containing protein</fullName>
    </recommendedName>
</protein>
<dbReference type="PANTHER" id="PTHR46370:SF1">
    <property type="entry name" value="GPALPP MOTIFS-CONTAINING PROTEIN 1"/>
    <property type="match status" value="1"/>
</dbReference>
<reference evidence="4" key="1">
    <citation type="submission" date="2015-09" db="EMBL/GenBank/DDBJ databases">
        <authorList>
            <person name="Fill T.P."/>
            <person name="Baretta J.F."/>
            <person name="de Almeida L.G."/>
            <person name="Rocha M."/>
            <person name="de Souza D.H."/>
            <person name="Malavazi I."/>
            <person name="Cerdeira L.T."/>
            <person name="Hong H."/>
            <person name="Samborskyy M."/>
            <person name="de Vasconcelos A.T."/>
            <person name="Leadlay P."/>
            <person name="Rodrigues-Filho E."/>
        </authorList>
    </citation>
    <scope>NUCLEOTIDE SEQUENCE [LARGE SCALE GENOMIC DNA]</scope>
    <source>
        <strain evidence="4">LaBioMMi 136</strain>
    </source>
</reference>
<feature type="region of interest" description="Disordered" evidence="1">
    <location>
        <begin position="1"/>
        <end position="238"/>
    </location>
</feature>
<dbReference type="Proteomes" id="UP000190744">
    <property type="component" value="Unassembled WGS sequence"/>
</dbReference>
<feature type="domain" description="DUF3752" evidence="2">
    <location>
        <begin position="101"/>
        <end position="236"/>
    </location>
</feature>
<feature type="compositionally biased region" description="Acidic residues" evidence="1">
    <location>
        <begin position="47"/>
        <end position="59"/>
    </location>
</feature>
<dbReference type="PANTHER" id="PTHR46370">
    <property type="entry name" value="GPALPP MOTIFS-CONTAINING PROTEIN 1"/>
    <property type="match status" value="1"/>
</dbReference>
<proteinExistence type="predicted"/>
<feature type="compositionally biased region" description="Basic and acidic residues" evidence="1">
    <location>
        <begin position="173"/>
        <end position="188"/>
    </location>
</feature>
<name>A0A1S9S2Y6_PENBI</name>
<organism evidence="3 4">
    <name type="scientific">Penicillium brasilianum</name>
    <dbReference type="NCBI Taxonomy" id="104259"/>
    <lineage>
        <taxon>Eukaryota</taxon>
        <taxon>Fungi</taxon>
        <taxon>Dikarya</taxon>
        <taxon>Ascomycota</taxon>
        <taxon>Pezizomycotina</taxon>
        <taxon>Eurotiomycetes</taxon>
        <taxon>Eurotiomycetidae</taxon>
        <taxon>Eurotiales</taxon>
        <taxon>Aspergillaceae</taxon>
        <taxon>Penicillium</taxon>
    </lineage>
</organism>
<dbReference type="InterPro" id="IPR046331">
    <property type="entry name" value="GPAM1-like"/>
</dbReference>
<feature type="compositionally biased region" description="Basic and acidic residues" evidence="1">
    <location>
        <begin position="86"/>
        <end position="98"/>
    </location>
</feature>
<feature type="compositionally biased region" description="Basic and acidic residues" evidence="1">
    <location>
        <begin position="195"/>
        <end position="222"/>
    </location>
</feature>
<evidence type="ECO:0000259" key="2">
    <source>
        <dbReference type="Pfam" id="PF12572"/>
    </source>
</evidence>
<sequence>MEPAEKRKLDTEADGDEPSLKKRVIGPSLPPPQPSDTPDDRKTDSQSDSDGDSDSDDDFGPGLPPSLGGAQPTQQATVQSTPHISESQKKESQRDEWMLKPPSSSDWTSKIDPTQLRNRKFQTGKSARAPGSKQVDATWVETPEERMRRLQDEVMGVNAPPNRAEQRPSNTKDAVRAKEMEEKIKRFNDQSGKNKRLEKEQSAKKEEEDDPSARAFDREKDMAVASKITSAQRREMPATDIPSLSTSFVRVEVMLVEVPIV</sequence>
<feature type="compositionally biased region" description="Polar residues" evidence="1">
    <location>
        <begin position="71"/>
        <end position="85"/>
    </location>
</feature>
<evidence type="ECO:0000313" key="3">
    <source>
        <dbReference type="EMBL" id="OOQ91568.1"/>
    </source>
</evidence>
<evidence type="ECO:0000313" key="4">
    <source>
        <dbReference type="Proteomes" id="UP000190744"/>
    </source>
</evidence>
<feature type="compositionally biased region" description="Basic and acidic residues" evidence="1">
    <location>
        <begin position="1"/>
        <end position="11"/>
    </location>
</feature>
<gene>
    <name evidence="3" type="ORF">PEBR_08627</name>
</gene>
<dbReference type="Pfam" id="PF12572">
    <property type="entry name" value="DUF3752"/>
    <property type="match status" value="1"/>
</dbReference>
<feature type="compositionally biased region" description="Basic and acidic residues" evidence="1">
    <location>
        <begin position="143"/>
        <end position="152"/>
    </location>
</feature>
<evidence type="ECO:0000256" key="1">
    <source>
        <dbReference type="SAM" id="MobiDB-lite"/>
    </source>
</evidence>
<feature type="compositionally biased region" description="Polar residues" evidence="1">
    <location>
        <begin position="102"/>
        <end position="116"/>
    </location>
</feature>
<dbReference type="EMBL" id="LJBN01000001">
    <property type="protein sequence ID" value="OOQ91568.1"/>
    <property type="molecule type" value="Genomic_DNA"/>
</dbReference>
<dbReference type="AlphaFoldDB" id="A0A1S9S2Y6"/>
<accession>A0A1S9S2Y6</accession>